<keyword evidence="3" id="KW-0808">Transferase</keyword>
<keyword evidence="8" id="KW-1185">Reference proteome</keyword>
<dbReference type="AlphaFoldDB" id="A0A8B6HDL0"/>
<keyword evidence="5" id="KW-0539">Nucleus</keyword>
<accession>A0A8B6HDL0</accession>
<dbReference type="GO" id="GO:0010629">
    <property type="term" value="P:negative regulation of gene expression"/>
    <property type="evidence" value="ECO:0007669"/>
    <property type="project" value="TreeGrafter"/>
</dbReference>
<protein>
    <recommendedName>
        <fullName evidence="6">Macro domain-containing protein</fullName>
    </recommendedName>
</protein>
<organism evidence="7 8">
    <name type="scientific">Mytilus galloprovincialis</name>
    <name type="common">Mediterranean mussel</name>
    <dbReference type="NCBI Taxonomy" id="29158"/>
    <lineage>
        <taxon>Eukaryota</taxon>
        <taxon>Metazoa</taxon>
        <taxon>Spiralia</taxon>
        <taxon>Lophotrochozoa</taxon>
        <taxon>Mollusca</taxon>
        <taxon>Bivalvia</taxon>
        <taxon>Autobranchia</taxon>
        <taxon>Pteriomorphia</taxon>
        <taxon>Mytilida</taxon>
        <taxon>Mytiloidea</taxon>
        <taxon>Mytilidae</taxon>
        <taxon>Mytilinae</taxon>
        <taxon>Mytilus</taxon>
    </lineage>
</organism>
<dbReference type="GO" id="GO:1990404">
    <property type="term" value="F:NAD+-protein mono-ADP-ribosyltransferase activity"/>
    <property type="evidence" value="ECO:0007669"/>
    <property type="project" value="TreeGrafter"/>
</dbReference>
<evidence type="ECO:0000313" key="8">
    <source>
        <dbReference type="Proteomes" id="UP000596742"/>
    </source>
</evidence>
<name>A0A8B6HDL0_MYTGA</name>
<dbReference type="GO" id="GO:0005634">
    <property type="term" value="C:nucleus"/>
    <property type="evidence" value="ECO:0007669"/>
    <property type="project" value="UniProtKB-SubCell"/>
</dbReference>
<dbReference type="InterPro" id="IPR002589">
    <property type="entry name" value="Macro_dom"/>
</dbReference>
<keyword evidence="4" id="KW-0520">NAD</keyword>
<dbReference type="InterPro" id="IPR043472">
    <property type="entry name" value="Macro_dom-like"/>
</dbReference>
<dbReference type="GO" id="GO:0070212">
    <property type="term" value="P:protein poly-ADP-ribosylation"/>
    <property type="evidence" value="ECO:0007669"/>
    <property type="project" value="TreeGrafter"/>
</dbReference>
<evidence type="ECO:0000256" key="1">
    <source>
        <dbReference type="ARBA" id="ARBA00004123"/>
    </source>
</evidence>
<keyword evidence="2" id="KW-0328">Glycosyltransferase</keyword>
<evidence type="ECO:0000256" key="4">
    <source>
        <dbReference type="ARBA" id="ARBA00023027"/>
    </source>
</evidence>
<comment type="subcellular location">
    <subcellularLocation>
        <location evidence="1">Nucleus</location>
    </subcellularLocation>
</comment>
<dbReference type="GO" id="GO:0003714">
    <property type="term" value="F:transcription corepressor activity"/>
    <property type="evidence" value="ECO:0007669"/>
    <property type="project" value="TreeGrafter"/>
</dbReference>
<dbReference type="SUPFAM" id="SSF52949">
    <property type="entry name" value="Macro domain-like"/>
    <property type="match status" value="1"/>
</dbReference>
<proteinExistence type="predicted"/>
<evidence type="ECO:0000256" key="3">
    <source>
        <dbReference type="ARBA" id="ARBA00022679"/>
    </source>
</evidence>
<evidence type="ECO:0000256" key="5">
    <source>
        <dbReference type="ARBA" id="ARBA00023242"/>
    </source>
</evidence>
<gene>
    <name evidence="7" type="ORF">MGAL_10B024280</name>
</gene>
<dbReference type="PANTHER" id="PTHR14453:SF102">
    <property type="entry name" value="PROTEIN MONO-ADP-RIBOSYLTRANSFERASE PARP14-LIKE"/>
    <property type="match status" value="1"/>
</dbReference>
<reference evidence="7" key="1">
    <citation type="submission" date="2018-11" db="EMBL/GenBank/DDBJ databases">
        <authorList>
            <person name="Alioto T."/>
            <person name="Alioto T."/>
        </authorList>
    </citation>
    <scope>NUCLEOTIDE SEQUENCE</scope>
</reference>
<dbReference type="GO" id="GO:0003950">
    <property type="term" value="F:NAD+ poly-ADP-ribosyltransferase activity"/>
    <property type="evidence" value="ECO:0007669"/>
    <property type="project" value="TreeGrafter"/>
</dbReference>
<dbReference type="Gene3D" id="3.90.228.10">
    <property type="match status" value="1"/>
</dbReference>
<comment type="caution">
    <text evidence="7">The sequence shown here is derived from an EMBL/GenBank/DDBJ whole genome shotgun (WGS) entry which is preliminary data.</text>
</comment>
<dbReference type="GO" id="GO:0005737">
    <property type="term" value="C:cytoplasm"/>
    <property type="evidence" value="ECO:0007669"/>
    <property type="project" value="TreeGrafter"/>
</dbReference>
<dbReference type="PROSITE" id="PS51154">
    <property type="entry name" value="MACRO"/>
    <property type="match status" value="1"/>
</dbReference>
<dbReference type="Gene3D" id="3.40.220.10">
    <property type="entry name" value="Leucine Aminopeptidase, subunit E, domain 1"/>
    <property type="match status" value="1"/>
</dbReference>
<dbReference type="SUPFAM" id="SSF56399">
    <property type="entry name" value="ADP-ribosylation"/>
    <property type="match status" value="1"/>
</dbReference>
<feature type="domain" description="Macro" evidence="6">
    <location>
        <begin position="1"/>
        <end position="104"/>
    </location>
</feature>
<dbReference type="Pfam" id="PF01661">
    <property type="entry name" value="Macro"/>
    <property type="match status" value="1"/>
</dbReference>
<dbReference type="EMBL" id="UYJE01009875">
    <property type="protein sequence ID" value="VDI77729.1"/>
    <property type="molecule type" value="Genomic_DNA"/>
</dbReference>
<dbReference type="PANTHER" id="PTHR14453">
    <property type="entry name" value="PARP/ZINC FINGER CCCH TYPE DOMAIN CONTAINING PROTEIN"/>
    <property type="match status" value="1"/>
</dbReference>
<evidence type="ECO:0000259" key="6">
    <source>
        <dbReference type="PROSITE" id="PS51154"/>
    </source>
</evidence>
<dbReference type="OrthoDB" id="6133115at2759"/>
<dbReference type="Proteomes" id="UP000596742">
    <property type="component" value="Unassembled WGS sequence"/>
</dbReference>
<sequence>MSFSFLSKKDHNDFISNEDFLCFLSKMLSKCVTSCLQRASTYTSIVFPALGTGNFNYPRDVVAKTMYDCVHQFDLSNTSLKDIRFLCYDNDTIRAFEREEMLQLIPNHESLPVVENTNQSSVTFKIYFQSGNDLSVAKTMLDQAISENYKTEKQHDSVIANITQNEADYLKGVENRHAVIMTVDKVNCEVIIKGLVDEVMNAKKDIFDALRKFNHTRHGQAEAGCHYHRKSSVDIDDKGLPTLEEYPEMINVYLETAYKGDSGRTEVEFKDDQGEEYIIVLREMTEYSKKDRSKVDVLQREKLQEKWGEGVNFSNEAGFTILNGTDAEDNSTTDRTIYMCKVLTGVHRQGMKGMRYLPMRPDGTMMNFDSATDDSKPPVQFVIFNDTQAYPQYCIRFRL</sequence>
<evidence type="ECO:0000313" key="7">
    <source>
        <dbReference type="EMBL" id="VDI77729.1"/>
    </source>
</evidence>
<dbReference type="InterPro" id="IPR052056">
    <property type="entry name" value="Mono-ARTD/PARP"/>
</dbReference>
<evidence type="ECO:0000256" key="2">
    <source>
        <dbReference type="ARBA" id="ARBA00022676"/>
    </source>
</evidence>